<dbReference type="Pfam" id="PF20148">
    <property type="entry name" value="DUF6531"/>
    <property type="match status" value="1"/>
</dbReference>
<feature type="domain" description="DUF6531" evidence="2">
    <location>
        <begin position="293"/>
        <end position="362"/>
    </location>
</feature>
<sequence>MAATVAVAGLVIGTGGLASVAAFALGAYAVNELGGVISNVTTSVTNMVNSLGSPDGVIDSGSPNVKIEGKAAARAEVDKATCSKHPTPPLVAQGSETVFINGSAAARVDDKLVCGAAIKGGAGTVFIGSGKHDYLEVQEEFSLLERAVLVAVEFLMPPSRGGLKIAGKLLSQQGRQALLRLARKEGNALLASAKLGAQKARAAAQKIANTVISGAKAGAKKVGDVAKKAANKVKASAMKVMNGAKMGAGKAKEGLNNAKKNLSDRWDCAKTAFGETQGAKRYWEATKRFFSKDPIDVVTGALFDQRTDIALGQTLPLLFMRSWVPGERGLLGESWTDSFSGCAVIIGDRVEIRTTEGASLYFILTPTDRSSTNPEHPQFTLRRAETGYILYERDNPVSQHFSVAMPAEDGNQTWKLGALRDRHDNTIDFHYSEQQLVKVIHSDGPELALLYREDGLLAEIRRIDTGLNDVMARYGYHDNGWLADANSTQQFHLFYEYNAQGLISRWSDGDQTAVDYRYDEQERCIYTVGSGGYYPGVFDYEPGITRVTNPEGHITTWHHNDQQLVTQEATPCGNVTRFEYDEWGNLRRKILPEGQILTLDYLANTGLVSVFTDAMGATWRYHYDDADRLVSMTDPFGRAWWQSYDDNGNPACFMAPDGSKTTLTRNEFGLVIAAEDNEGRKRTWEYDGHQRLTRLFDEENRSLKLGYDSHDRLQRLISGGGSLWLWEYDRHHRVSLSDRPNNSLERFRHDRHGNLTEWTDARGVKWHIEYGPFDLPVGRVDGEGHRWQYRYDLDSLQLLAVINPKGESYCYTLDADGRVITETDYAGTQWHYAYDGNGNCIKKRDTLGNTTHYEYDAAGRMTAMHTPEGSTTYRYDILGRLLEVSAPESEPLTFDYDEQDRLVKEVQPHGVIQRDYPDSATAERTLHTSDGRCWQASTQINNVGELKLLRINGEHTLNLERDEDGYEWHRQSDKGFILRQAHSLMGQLTAQRAGCNTEFFSAHEVADIPQPTLAGLDKEYRYDAALNLVAANDERQWLRYVVNGNGQVTSVSDGDRLREHYQYDASGYPSRRFDGLNEIDGERLYQKGHRLRQLGQHLFEYDDAGRMTAMQLWQEGHRPQLTKFRWNSQNQLIGVLTPGGQQWDYRYDAFGRRTEKVCGQAGMRTTYLWDGDVPAEIREYRHNRLYSIRHLVFDGWQLLAQQVQFFTLNPENRHELLAGEIQTQYAVCAPTGEPLALFDAGGHRVWRQPAQSLYGLRLGVPGENAELNPGLKFAGQWLDEESGLVYNRFRYYSPVASCYLTPDPIGLLGGENPYAYVHNPTGQIDPLGWAEWKPGKFDEWFNKATVQDVIDNKASVSSALRGNGGKHEMFPVSLAAKAKELGFTAEELKKYVVDTDKITFTNVTDAKGNPVPDGGHHGSRAGRHFHNKLIADLKEATGKFGAKKIMVRHHRNHMIYSEKCGR</sequence>
<dbReference type="CDD" id="cd14742">
    <property type="entry name" value="PAAR_RHS"/>
    <property type="match status" value="1"/>
</dbReference>
<evidence type="ECO:0000313" key="4">
    <source>
        <dbReference type="EMBL" id="CDH02759.1"/>
    </source>
</evidence>
<dbReference type="SUPFAM" id="SSF69304">
    <property type="entry name" value="Tricorn protease N-terminal domain"/>
    <property type="match status" value="1"/>
</dbReference>
<protein>
    <submittedName>
        <fullName evidence="4">Putative Rhs family protein</fullName>
    </submittedName>
</protein>
<name>A0A077NW45_XENBV</name>
<keyword evidence="1" id="KW-0677">Repeat</keyword>
<dbReference type="PANTHER" id="PTHR32305:SF15">
    <property type="entry name" value="PROTEIN RHSA-RELATED"/>
    <property type="match status" value="1"/>
</dbReference>
<dbReference type="Pfam" id="PF05593">
    <property type="entry name" value="RHS_repeat"/>
    <property type="match status" value="2"/>
</dbReference>
<evidence type="ECO:0000256" key="1">
    <source>
        <dbReference type="ARBA" id="ARBA00022737"/>
    </source>
</evidence>
<proteinExistence type="predicted"/>
<dbReference type="HOGENOM" id="CLU_001218_1_8_6"/>
<dbReference type="InterPro" id="IPR008727">
    <property type="entry name" value="PAAR_motif"/>
</dbReference>
<evidence type="ECO:0000259" key="2">
    <source>
        <dbReference type="Pfam" id="PF20148"/>
    </source>
</evidence>
<dbReference type="EMBL" id="CBSV010000204">
    <property type="protein sequence ID" value="CDH02759.1"/>
    <property type="molecule type" value="Genomic_DNA"/>
</dbReference>
<dbReference type="Pfam" id="PF25023">
    <property type="entry name" value="TEN_YD-shell"/>
    <property type="match status" value="1"/>
</dbReference>
<dbReference type="InterPro" id="IPR045351">
    <property type="entry name" value="DUF6531"/>
</dbReference>
<dbReference type="InterPro" id="IPR006530">
    <property type="entry name" value="YD"/>
</dbReference>
<dbReference type="Gene3D" id="2.180.10.10">
    <property type="entry name" value="RHS repeat-associated core"/>
    <property type="match status" value="3"/>
</dbReference>
<dbReference type="Pfam" id="PF05488">
    <property type="entry name" value="PAAR_motif"/>
    <property type="match status" value="1"/>
</dbReference>
<dbReference type="Proteomes" id="UP000028487">
    <property type="component" value="Unassembled WGS sequence"/>
</dbReference>
<comment type="caution">
    <text evidence="4">The sequence shown here is derived from an EMBL/GenBank/DDBJ whole genome shotgun (WGS) entry which is preliminary data.</text>
</comment>
<dbReference type="InterPro" id="IPR022385">
    <property type="entry name" value="Rhs_assc_core"/>
</dbReference>
<dbReference type="NCBIfam" id="TIGR01643">
    <property type="entry name" value="YD_repeat_2x"/>
    <property type="match status" value="7"/>
</dbReference>
<dbReference type="InterPro" id="IPR031325">
    <property type="entry name" value="RHS_repeat"/>
</dbReference>
<feature type="domain" description="Teneurin-like YD-shell" evidence="3">
    <location>
        <begin position="1029"/>
        <end position="1303"/>
    </location>
</feature>
<accession>A0A077NW45</accession>
<dbReference type="InterPro" id="IPR056823">
    <property type="entry name" value="TEN-like_YD-shell"/>
</dbReference>
<dbReference type="InterPro" id="IPR050708">
    <property type="entry name" value="T6SS_VgrG/RHS"/>
</dbReference>
<organism evidence="4">
    <name type="scientific">Xenorhabdus bovienii str. feltiae Moldova</name>
    <dbReference type="NCBI Taxonomy" id="1398200"/>
    <lineage>
        <taxon>Bacteria</taxon>
        <taxon>Pseudomonadati</taxon>
        <taxon>Pseudomonadota</taxon>
        <taxon>Gammaproteobacteria</taxon>
        <taxon>Enterobacterales</taxon>
        <taxon>Morganellaceae</taxon>
        <taxon>Xenorhabdus</taxon>
    </lineage>
</organism>
<dbReference type="PANTHER" id="PTHR32305">
    <property type="match status" value="1"/>
</dbReference>
<reference evidence="4" key="1">
    <citation type="submission" date="2013-07" db="EMBL/GenBank/DDBJ databases">
        <title>Sub-species coevolution in mutualistic symbiosis.</title>
        <authorList>
            <person name="Murfin K."/>
            <person name="Klassen J."/>
            <person name="Lee M."/>
            <person name="Forst S."/>
            <person name="Stock P."/>
            <person name="Goodrich-Blair H."/>
        </authorList>
    </citation>
    <scope>NUCLEOTIDE SEQUENCE [LARGE SCALE GENOMIC DNA]</scope>
    <source>
        <strain evidence="4">Feltiae Moldova</strain>
    </source>
</reference>
<dbReference type="Gene3D" id="2.60.200.60">
    <property type="match status" value="1"/>
</dbReference>
<gene>
    <name evidence="4" type="ORF">XBFM1_340006</name>
</gene>
<dbReference type="NCBIfam" id="TIGR03696">
    <property type="entry name" value="Rhs_assc_core"/>
    <property type="match status" value="1"/>
</dbReference>
<evidence type="ECO:0000259" key="3">
    <source>
        <dbReference type="Pfam" id="PF25023"/>
    </source>
</evidence>